<reference evidence="1 2" key="1">
    <citation type="submission" date="2019-06" db="EMBL/GenBank/DDBJ databases">
        <title>Taxogenomics and systematics of the genus Pantoea.</title>
        <authorList>
            <person name="Tambong J.T."/>
        </authorList>
    </citation>
    <scope>NUCLEOTIDE SEQUENCE [LARGE SCALE GENOMIC DNA]</scope>
    <source>
        <strain evidence="1 2">LMG 24197</strain>
    </source>
</reference>
<proteinExistence type="predicted"/>
<keyword evidence="2" id="KW-1185">Reference proteome</keyword>
<gene>
    <name evidence="1" type="ORF">FJW02_00450</name>
</gene>
<dbReference type="EMBL" id="VHJB01000008">
    <property type="protein sequence ID" value="TPV45213.1"/>
    <property type="molecule type" value="Genomic_DNA"/>
</dbReference>
<dbReference type="Proteomes" id="UP000315469">
    <property type="component" value="Unassembled WGS sequence"/>
</dbReference>
<name>A0ABY2ZQG1_9GAMM</name>
<evidence type="ECO:0000313" key="2">
    <source>
        <dbReference type="Proteomes" id="UP000315469"/>
    </source>
</evidence>
<organism evidence="1 2">
    <name type="scientific">Pantoea eucalypti</name>
    <dbReference type="NCBI Taxonomy" id="470933"/>
    <lineage>
        <taxon>Bacteria</taxon>
        <taxon>Pseudomonadati</taxon>
        <taxon>Pseudomonadota</taxon>
        <taxon>Gammaproteobacteria</taxon>
        <taxon>Enterobacterales</taxon>
        <taxon>Erwiniaceae</taxon>
        <taxon>Pantoea</taxon>
    </lineage>
</organism>
<dbReference type="RefSeq" id="WP_110003365.1">
    <property type="nucleotide sequence ID" value="NZ_CP045720.1"/>
</dbReference>
<evidence type="ECO:0000313" key="1">
    <source>
        <dbReference type="EMBL" id="TPV45213.1"/>
    </source>
</evidence>
<accession>A0ABY2ZQG1</accession>
<dbReference type="GeneID" id="90520370"/>
<protein>
    <submittedName>
        <fullName evidence="1">Uncharacterized protein</fullName>
    </submittedName>
</protein>
<sequence>MKLKIEIVDSWPIEAIEKGGFNHINYLNDLFTPEMKRLFVIEGDMVTEHTIMAPILSDVPEDSLLRIKVFDPNNFLIEIVDKWPNNVSPKQGFIPKEKFNKLGFGYLAMIDKISVLPSHIEFKALLPYYKNHLAKNGSWPLIIITKV</sequence>
<comment type="caution">
    <text evidence="1">The sequence shown here is derived from an EMBL/GenBank/DDBJ whole genome shotgun (WGS) entry which is preliminary data.</text>
</comment>